<dbReference type="PANTHER" id="PTHR30629:SF2">
    <property type="entry name" value="PROPHAGE INTEGRASE INTS-RELATED"/>
    <property type="match status" value="1"/>
</dbReference>
<keyword evidence="7" id="KW-1185">Reference proteome</keyword>
<dbReference type="InterPro" id="IPR011010">
    <property type="entry name" value="DNA_brk_join_enz"/>
</dbReference>
<evidence type="ECO:0000256" key="2">
    <source>
        <dbReference type="ARBA" id="ARBA00022908"/>
    </source>
</evidence>
<organism evidence="6 7">
    <name type="scientific">Xenorhabdus anantnagensis</name>
    <dbReference type="NCBI Taxonomy" id="3025875"/>
    <lineage>
        <taxon>Bacteria</taxon>
        <taxon>Pseudomonadati</taxon>
        <taxon>Pseudomonadota</taxon>
        <taxon>Gammaproteobacteria</taxon>
        <taxon>Enterobacterales</taxon>
        <taxon>Morganellaceae</taxon>
        <taxon>Xenorhabdus</taxon>
    </lineage>
</organism>
<dbReference type="Gene3D" id="1.10.443.10">
    <property type="entry name" value="Intergrase catalytic core"/>
    <property type="match status" value="1"/>
</dbReference>
<reference evidence="6 7" key="1">
    <citation type="submission" date="2023-02" db="EMBL/GenBank/DDBJ databases">
        <title>Entomopathogenic bacteria.</title>
        <authorList>
            <person name="Machado R.A."/>
        </authorList>
    </citation>
    <scope>NUCLEOTIDE SEQUENCE [LARGE SCALE GENOMIC DNA]</scope>
    <source>
        <strain evidence="6 7">XENO-2</strain>
    </source>
</reference>
<proteinExistence type="inferred from homology"/>
<accession>A0ABT5LQ50</accession>
<evidence type="ECO:0000313" key="7">
    <source>
        <dbReference type="Proteomes" id="UP001220225"/>
    </source>
</evidence>
<dbReference type="InterPro" id="IPR013762">
    <property type="entry name" value="Integrase-like_cat_sf"/>
</dbReference>
<evidence type="ECO:0000256" key="3">
    <source>
        <dbReference type="ARBA" id="ARBA00023125"/>
    </source>
</evidence>
<dbReference type="Pfam" id="PF00589">
    <property type="entry name" value="Phage_integrase"/>
    <property type="match status" value="1"/>
</dbReference>
<comment type="similarity">
    <text evidence="1">Belongs to the 'phage' integrase family.</text>
</comment>
<sequence length="417" mass="48320">MAITDSWLRSTNGKLQEKMVTKSDRDGLSVRVTPKGKIIFQFRYRWNSKGDRIDIGTYPATSLKDARDSVIFYRGELEQHRNPKIVKRVRKESALSAVTVEVLIREWWKTTMQGAKVDADSILRSFELHVFPSLGRLPHDEVTLHVWLSLIEAVAKQAPSIGTRILAYSKKAHRWAVRRGMTKLTPLSDIEKSDIKGKNQNIDIDTETGERVLDREELEVLFQLIDAPEYNPRNALIIKLCLLFGCRIGELFKAKVSDFDYEKNIWIIPPKNHKTGRRSKKPIIRPIIPAAYDLIEWAKKLNHGSEYLFTTFNGRAFKRGAHDGIIKKLNKKMTLHLPNCEHWSIHDLRRTMRTGISELTAPHVAEIMVGHKLPGVWQVYDKHTYLNEQREAYERWWEKLTKIVSRPPNQKCPVEES</sequence>
<feature type="domain" description="Tyr recombinase" evidence="5">
    <location>
        <begin position="208"/>
        <end position="394"/>
    </location>
</feature>
<dbReference type="Pfam" id="PF22022">
    <property type="entry name" value="Phage_int_M"/>
    <property type="match status" value="1"/>
</dbReference>
<evidence type="ECO:0000313" key="6">
    <source>
        <dbReference type="EMBL" id="MDC9596506.1"/>
    </source>
</evidence>
<dbReference type="PROSITE" id="PS51898">
    <property type="entry name" value="TYR_RECOMBINASE"/>
    <property type="match status" value="1"/>
</dbReference>
<dbReference type="InterPro" id="IPR038488">
    <property type="entry name" value="Integrase_DNA-bd_sf"/>
</dbReference>
<dbReference type="InterPro" id="IPR050808">
    <property type="entry name" value="Phage_Integrase"/>
</dbReference>
<dbReference type="Proteomes" id="UP001220225">
    <property type="component" value="Unassembled WGS sequence"/>
</dbReference>
<dbReference type="Gene3D" id="3.30.160.390">
    <property type="entry name" value="Integrase, DNA-binding domain"/>
    <property type="match status" value="1"/>
</dbReference>
<evidence type="ECO:0000256" key="4">
    <source>
        <dbReference type="ARBA" id="ARBA00023172"/>
    </source>
</evidence>
<dbReference type="Gene3D" id="1.10.150.130">
    <property type="match status" value="1"/>
</dbReference>
<name>A0ABT5LQ50_9GAMM</name>
<dbReference type="InterPro" id="IPR002104">
    <property type="entry name" value="Integrase_catalytic"/>
</dbReference>
<evidence type="ECO:0000256" key="1">
    <source>
        <dbReference type="ARBA" id="ARBA00008857"/>
    </source>
</evidence>
<dbReference type="RefSeq" id="WP_273575082.1">
    <property type="nucleotide sequence ID" value="NZ_JAQRFN010000006.1"/>
</dbReference>
<gene>
    <name evidence="6" type="ORF">PSI14_06375</name>
</gene>
<dbReference type="CDD" id="cd00801">
    <property type="entry name" value="INT_P4_C"/>
    <property type="match status" value="1"/>
</dbReference>
<dbReference type="SUPFAM" id="SSF56349">
    <property type="entry name" value="DNA breaking-rejoining enzymes"/>
    <property type="match status" value="1"/>
</dbReference>
<keyword evidence="2" id="KW-0229">DNA integration</keyword>
<dbReference type="InterPro" id="IPR053876">
    <property type="entry name" value="Phage_int_M"/>
</dbReference>
<dbReference type="InterPro" id="IPR025166">
    <property type="entry name" value="Integrase_DNA_bind_dom"/>
</dbReference>
<dbReference type="Pfam" id="PF13356">
    <property type="entry name" value="Arm-DNA-bind_3"/>
    <property type="match status" value="1"/>
</dbReference>
<dbReference type="InterPro" id="IPR010998">
    <property type="entry name" value="Integrase_recombinase_N"/>
</dbReference>
<protein>
    <submittedName>
        <fullName evidence="6">Tyrosine-type recombinase/integrase</fullName>
    </submittedName>
</protein>
<keyword evidence="3" id="KW-0238">DNA-binding</keyword>
<comment type="caution">
    <text evidence="6">The sequence shown here is derived from an EMBL/GenBank/DDBJ whole genome shotgun (WGS) entry which is preliminary data.</text>
</comment>
<keyword evidence="4" id="KW-0233">DNA recombination</keyword>
<dbReference type="PANTHER" id="PTHR30629">
    <property type="entry name" value="PROPHAGE INTEGRASE"/>
    <property type="match status" value="1"/>
</dbReference>
<evidence type="ECO:0000259" key="5">
    <source>
        <dbReference type="PROSITE" id="PS51898"/>
    </source>
</evidence>
<dbReference type="EMBL" id="JAQRFN010000006">
    <property type="protein sequence ID" value="MDC9596506.1"/>
    <property type="molecule type" value="Genomic_DNA"/>
</dbReference>